<protein>
    <submittedName>
        <fullName evidence="2">Glyco_trans_2-like domain-containing protein</fullName>
    </submittedName>
</protein>
<evidence type="ECO:0000313" key="2">
    <source>
        <dbReference type="WBParaSite" id="GPUH_0001870901-mRNA-1"/>
    </source>
</evidence>
<evidence type="ECO:0000256" key="1">
    <source>
        <dbReference type="SAM" id="Phobius"/>
    </source>
</evidence>
<proteinExistence type="predicted"/>
<dbReference type="PANTHER" id="PTHR36851:SF1">
    <property type="entry name" value="GLYCO_TRANS_2-LIKE DOMAIN-CONTAINING PROTEIN"/>
    <property type="match status" value="1"/>
</dbReference>
<dbReference type="PANTHER" id="PTHR36851">
    <property type="entry name" value="UNNAMED PRODUCT"/>
    <property type="match status" value="1"/>
</dbReference>
<reference evidence="2" key="1">
    <citation type="submission" date="2016-06" db="UniProtKB">
        <authorList>
            <consortium name="WormBaseParasite"/>
        </authorList>
    </citation>
    <scope>IDENTIFICATION</scope>
</reference>
<sequence>LDREDTEIFVTTGDCDTVFGERYFDALEEDYWKIEEEQRFRTVWQSPLFYCINIHKSPFFVRVTAVVRAFFMMGYLIPWNINTMSVFSLTLKLFEDGGYTHPGYQQRFRAVWQSPLFLCINIHKSSFFVRLTALV</sequence>
<dbReference type="WBParaSite" id="GPUH_0001870901-mRNA-1">
    <property type="protein sequence ID" value="GPUH_0001870901-mRNA-1"/>
    <property type="gene ID" value="GPUH_0001870901"/>
</dbReference>
<keyword evidence="1" id="KW-0472">Membrane</keyword>
<keyword evidence="1" id="KW-1133">Transmembrane helix</keyword>
<dbReference type="AlphaFoldDB" id="A0A183ECJ3"/>
<feature type="transmembrane region" description="Helical" evidence="1">
    <location>
        <begin position="59"/>
        <end position="81"/>
    </location>
</feature>
<name>A0A183ECJ3_9BILA</name>
<accession>A0A183ECJ3</accession>
<organism evidence="2">
    <name type="scientific">Gongylonema pulchrum</name>
    <dbReference type="NCBI Taxonomy" id="637853"/>
    <lineage>
        <taxon>Eukaryota</taxon>
        <taxon>Metazoa</taxon>
        <taxon>Ecdysozoa</taxon>
        <taxon>Nematoda</taxon>
        <taxon>Chromadorea</taxon>
        <taxon>Rhabditida</taxon>
        <taxon>Spirurina</taxon>
        <taxon>Spiruromorpha</taxon>
        <taxon>Spiruroidea</taxon>
        <taxon>Gongylonematidae</taxon>
        <taxon>Gongylonema</taxon>
    </lineage>
</organism>
<keyword evidence="1" id="KW-0812">Transmembrane</keyword>